<dbReference type="STRING" id="104452.A0A0L7LQR1"/>
<name>A0A0L7LQR1_OPEBR</name>
<organism evidence="2 3">
    <name type="scientific">Operophtera brumata</name>
    <name type="common">Winter moth</name>
    <name type="synonym">Phalaena brumata</name>
    <dbReference type="NCBI Taxonomy" id="104452"/>
    <lineage>
        <taxon>Eukaryota</taxon>
        <taxon>Metazoa</taxon>
        <taxon>Ecdysozoa</taxon>
        <taxon>Arthropoda</taxon>
        <taxon>Hexapoda</taxon>
        <taxon>Insecta</taxon>
        <taxon>Pterygota</taxon>
        <taxon>Neoptera</taxon>
        <taxon>Endopterygota</taxon>
        <taxon>Lepidoptera</taxon>
        <taxon>Glossata</taxon>
        <taxon>Ditrysia</taxon>
        <taxon>Geometroidea</taxon>
        <taxon>Geometridae</taxon>
        <taxon>Larentiinae</taxon>
        <taxon>Operophtera</taxon>
    </lineage>
</organism>
<protein>
    <submittedName>
        <fullName evidence="2">Zinc finger protein 36 family 3 protein</fullName>
    </submittedName>
</protein>
<evidence type="ECO:0000256" key="1">
    <source>
        <dbReference type="SAM" id="MobiDB-lite"/>
    </source>
</evidence>
<evidence type="ECO:0000313" key="3">
    <source>
        <dbReference type="Proteomes" id="UP000037510"/>
    </source>
</evidence>
<keyword evidence="3" id="KW-1185">Reference proteome</keyword>
<accession>A0A0L7LQR1</accession>
<dbReference type="AlphaFoldDB" id="A0A0L7LQR1"/>
<comment type="caution">
    <text evidence="2">The sequence shown here is derived from an EMBL/GenBank/DDBJ whole genome shotgun (WGS) entry which is preliminary data.</text>
</comment>
<feature type="region of interest" description="Disordered" evidence="1">
    <location>
        <begin position="312"/>
        <end position="366"/>
    </location>
</feature>
<evidence type="ECO:0000313" key="2">
    <source>
        <dbReference type="EMBL" id="KOB77787.1"/>
    </source>
</evidence>
<reference evidence="2 3" key="1">
    <citation type="journal article" date="2015" name="Genome Biol. Evol.">
        <title>The genome of winter moth (Operophtera brumata) provides a genomic perspective on sexual dimorphism and phenology.</title>
        <authorList>
            <person name="Derks M.F."/>
            <person name="Smit S."/>
            <person name="Salis L."/>
            <person name="Schijlen E."/>
            <person name="Bossers A."/>
            <person name="Mateman C."/>
            <person name="Pijl A.S."/>
            <person name="de Ridder D."/>
            <person name="Groenen M.A."/>
            <person name="Visser M.E."/>
            <person name="Megens H.J."/>
        </authorList>
    </citation>
    <scope>NUCLEOTIDE SEQUENCE [LARGE SCALE GENOMIC DNA]</scope>
    <source>
        <strain evidence="2">WM2013NL</strain>
        <tissue evidence="2">Head and thorax</tissue>
    </source>
</reference>
<sequence length="477" mass="48245">MYLQRVGKVTIAELRRRGMSGEELRRLMWGRVSISTPTKAPLGVPASVPPLSPHVNNPNQLTIPPGPKFTPVGKAGLDLRPGLPVPSQVMGVPGHAGVGMIPGVPAGVIPGGTGVGMIQGTGGTMLGVQRTPVAQGIGMMPGVQAGGMMQGTGMMQGVGMVPRVQAGGMMQGVPGARMMAGAGGIPGVQVTGMTQGVQGMMPGAYGVGMTQGVQGMMPGAYGIGMTQGVQRIPGAQVIINGVQRSGGTHGVQGVGMIQGVPSVGIPGAQSVGMMPGVVVPPGVGTPGVQPAGMAPVVGTVSGLFGVGAAAPAADSAWRRQRQENSDSDPISGRSAQCRVYSAWGPPRPPPTPPGDASGRRTATAAQSRVGTVWGLFGVGAAAPAADSTWRRQQQENSDSDPISGRSAQCRVYSAWGPPRPPPTRPGDASGRRTATATQSRVGLHSVGSIRRGGRRARRRLGLATPAAGEQRQRPNLG</sequence>
<proteinExistence type="predicted"/>
<dbReference type="EMBL" id="JTDY01000305">
    <property type="protein sequence ID" value="KOB77787.1"/>
    <property type="molecule type" value="Genomic_DNA"/>
</dbReference>
<feature type="compositionally biased region" description="Basic residues" evidence="1">
    <location>
        <begin position="451"/>
        <end position="460"/>
    </location>
</feature>
<feature type="region of interest" description="Disordered" evidence="1">
    <location>
        <begin position="383"/>
        <end position="477"/>
    </location>
</feature>
<dbReference type="Proteomes" id="UP000037510">
    <property type="component" value="Unassembled WGS sequence"/>
</dbReference>
<gene>
    <name evidence="2" type="ORF">OBRU01_02533</name>
</gene>